<accession>A0A6N8I213</accession>
<keyword evidence="7" id="KW-1185">Reference proteome</keyword>
<dbReference type="AlphaFoldDB" id="A0A6N8I213"/>
<dbReference type="GO" id="GO:0051539">
    <property type="term" value="F:4 iron, 4 sulfur cluster binding"/>
    <property type="evidence" value="ECO:0007669"/>
    <property type="project" value="InterPro"/>
</dbReference>
<dbReference type="Gene3D" id="3.30.70.20">
    <property type="match status" value="1"/>
</dbReference>
<dbReference type="GO" id="GO:0009055">
    <property type="term" value="F:electron transfer activity"/>
    <property type="evidence" value="ECO:0007669"/>
    <property type="project" value="InterPro"/>
</dbReference>
<dbReference type="InterPro" id="IPR017896">
    <property type="entry name" value="4Fe4S_Fe-S-bd"/>
</dbReference>
<sequence>MPCGVKLELEKEPSLKNRIITIPAPKKLSAPKMFAPLRKKAGPAKILGAARMAGIVDELDGEPLAEKLERFAAAQTAELIAVCFDEDPKTSAAQAVLRENADQVLAGLELAAQACGVRNRKIAAASREEVNRVRKDCPGAAFLVAGARYPAVALLQRKLADQGGKAGLIGAQACAALTAAADRGLAQSETVVTVAGDGASNWVNCRVRIGTPLRDVLAAGKPVPGTAAVAVGSSVNGRCVTDLSEPVTAVTRCVIAIKRLPRRPALPCVGCGRCERACPRGIIPWLILQQLETGSPNPFRLFNVERCIRCQACSIVCPSQIPLAAAVERAEKIKEGRSDP</sequence>
<dbReference type="PROSITE" id="PS00198">
    <property type="entry name" value="4FE4S_FER_1"/>
    <property type="match status" value="2"/>
</dbReference>
<dbReference type="Proteomes" id="UP000515909">
    <property type="component" value="Chromosome"/>
</dbReference>
<dbReference type="EMBL" id="CP060286">
    <property type="protein sequence ID" value="QNK39546.1"/>
    <property type="molecule type" value="Genomic_DNA"/>
</dbReference>
<keyword evidence="2" id="KW-0408">Iron</keyword>
<dbReference type="EMBL" id="VWXL01000084">
    <property type="protein sequence ID" value="MVB12114.1"/>
    <property type="molecule type" value="Genomic_DNA"/>
</dbReference>
<dbReference type="Pfam" id="PF12838">
    <property type="entry name" value="Fer4_7"/>
    <property type="match status" value="1"/>
</dbReference>
<dbReference type="SUPFAM" id="SSF46548">
    <property type="entry name" value="alpha-helical ferredoxin"/>
    <property type="match status" value="1"/>
</dbReference>
<accession>A0A7G8T7F5</accession>
<feature type="domain" description="4Fe-4S ferredoxin-type" evidence="4">
    <location>
        <begin position="258"/>
        <end position="288"/>
    </location>
</feature>
<dbReference type="InterPro" id="IPR017900">
    <property type="entry name" value="4Fe4S_Fe_S_CS"/>
</dbReference>
<evidence type="ECO:0000259" key="4">
    <source>
        <dbReference type="PROSITE" id="PS51379"/>
    </source>
</evidence>
<dbReference type="RefSeq" id="WP_066647042.1">
    <property type="nucleotide sequence ID" value="NZ_CP060286.1"/>
</dbReference>
<reference evidence="5 7" key="1">
    <citation type="submission" date="2019-09" db="EMBL/GenBank/DDBJ databases">
        <title>Genome sequence of Clostridium sp. EA1.</title>
        <authorList>
            <person name="Poehlein A."/>
            <person name="Bengelsdorf F.R."/>
            <person name="Daniel R."/>
        </authorList>
    </citation>
    <scope>NUCLEOTIDE SEQUENCE [LARGE SCALE GENOMIC DNA]</scope>
    <source>
        <strain evidence="5 7">EA1</strain>
    </source>
</reference>
<evidence type="ECO:0000313" key="7">
    <source>
        <dbReference type="Proteomes" id="UP000469440"/>
    </source>
</evidence>
<organism evidence="5 7">
    <name type="scientific">Caproicibacter fermentans</name>
    <dbReference type="NCBI Taxonomy" id="2576756"/>
    <lineage>
        <taxon>Bacteria</taxon>
        <taxon>Bacillati</taxon>
        <taxon>Bacillota</taxon>
        <taxon>Clostridia</taxon>
        <taxon>Eubacteriales</taxon>
        <taxon>Acutalibacteraceae</taxon>
        <taxon>Caproicibacter</taxon>
    </lineage>
</organism>
<dbReference type="KEGG" id="cfem:HCR03_12440"/>
<evidence type="ECO:0000256" key="2">
    <source>
        <dbReference type="ARBA" id="ARBA00023004"/>
    </source>
</evidence>
<dbReference type="InterPro" id="IPR010208">
    <property type="entry name" value="Ion_transpt_RnfC/RsxC"/>
</dbReference>
<evidence type="ECO:0000256" key="1">
    <source>
        <dbReference type="ARBA" id="ARBA00022723"/>
    </source>
</evidence>
<dbReference type="PANTHER" id="PTHR43034:SF2">
    <property type="entry name" value="ION-TRANSLOCATING OXIDOREDUCTASE COMPLEX SUBUNIT C"/>
    <property type="match status" value="1"/>
</dbReference>
<evidence type="ECO:0000313" key="6">
    <source>
        <dbReference type="EMBL" id="QNK39546.1"/>
    </source>
</evidence>
<feature type="domain" description="4Fe-4S ferredoxin-type" evidence="4">
    <location>
        <begin position="298"/>
        <end position="327"/>
    </location>
</feature>
<dbReference type="GO" id="GO:0046872">
    <property type="term" value="F:metal ion binding"/>
    <property type="evidence" value="ECO:0007669"/>
    <property type="project" value="UniProtKB-KW"/>
</dbReference>
<dbReference type="PROSITE" id="PS51379">
    <property type="entry name" value="4FE4S_FER_2"/>
    <property type="match status" value="2"/>
</dbReference>
<dbReference type="Proteomes" id="UP000469440">
    <property type="component" value="Unassembled WGS sequence"/>
</dbReference>
<evidence type="ECO:0000313" key="5">
    <source>
        <dbReference type="EMBL" id="MVB12114.1"/>
    </source>
</evidence>
<evidence type="ECO:0000313" key="8">
    <source>
        <dbReference type="Proteomes" id="UP000515909"/>
    </source>
</evidence>
<dbReference type="OrthoDB" id="9767754at2"/>
<keyword evidence="3" id="KW-0411">Iron-sulfur</keyword>
<reference evidence="6 8" key="2">
    <citation type="submission" date="2020-08" db="EMBL/GenBank/DDBJ databases">
        <title>The isolate Caproiciproducens sp. 7D4C2 produces n-caproate at mildly acidic conditions from hexoses: genome and rBOX comparison with related strains and chain-elongating bacteria.</title>
        <authorList>
            <person name="Esquivel-Elizondo S."/>
            <person name="Bagci C."/>
            <person name="Temovska M."/>
            <person name="Jeon B.S."/>
            <person name="Bessarab I."/>
            <person name="Williams R.B.H."/>
            <person name="Huson D.H."/>
            <person name="Angenent L.T."/>
        </authorList>
    </citation>
    <scope>NUCLEOTIDE SEQUENCE [LARGE SCALE GENOMIC DNA]</scope>
    <source>
        <strain evidence="6 8">7D4C2</strain>
    </source>
</reference>
<protein>
    <submittedName>
        <fullName evidence="6">4Fe-4S dicluster domain-containing protein</fullName>
    </submittedName>
    <submittedName>
        <fullName evidence="5">Electron transport complex subunit RnfC</fullName>
    </submittedName>
</protein>
<gene>
    <name evidence="5" type="primary">rnfC_1</name>
    <name evidence="5" type="ORF">CAFE_28460</name>
    <name evidence="6" type="ORF">HCR03_12440</name>
</gene>
<name>A0A6N8I213_9FIRM</name>
<evidence type="ECO:0000256" key="3">
    <source>
        <dbReference type="ARBA" id="ARBA00023014"/>
    </source>
</evidence>
<proteinExistence type="predicted"/>
<dbReference type="GO" id="GO:0016020">
    <property type="term" value="C:membrane"/>
    <property type="evidence" value="ECO:0007669"/>
    <property type="project" value="InterPro"/>
</dbReference>
<keyword evidence="1" id="KW-0479">Metal-binding</keyword>
<dbReference type="PANTHER" id="PTHR43034">
    <property type="entry name" value="ION-TRANSLOCATING OXIDOREDUCTASE COMPLEX SUBUNIT C"/>
    <property type="match status" value="1"/>
</dbReference>